<evidence type="ECO:0000313" key="3">
    <source>
        <dbReference type="EMBL" id="SJM67924.1"/>
    </source>
</evidence>
<reference evidence="3 4" key="1">
    <citation type="submission" date="2017-02" db="EMBL/GenBank/DDBJ databases">
        <authorList>
            <person name="Peterson S.W."/>
        </authorList>
    </citation>
    <scope>NUCLEOTIDE SEQUENCE [LARGE SCALE GENOMIC DNA]</scope>
    <source>
        <strain evidence="3 4">LMG 22410</strain>
    </source>
</reference>
<accession>A0A1R4GIJ3</accession>
<gene>
    <name evidence="3" type="ORF">CZ674_12235</name>
</gene>
<dbReference type="PANTHER" id="PTHR43364">
    <property type="entry name" value="NADH-SPECIFIC METHYLGLYOXAL REDUCTASE-RELATED"/>
    <property type="match status" value="1"/>
</dbReference>
<dbReference type="GO" id="GO:0016491">
    <property type="term" value="F:oxidoreductase activity"/>
    <property type="evidence" value="ECO:0007669"/>
    <property type="project" value="UniProtKB-KW"/>
</dbReference>
<keyword evidence="1" id="KW-0560">Oxidoreductase</keyword>
<dbReference type="InterPro" id="IPR036812">
    <property type="entry name" value="NAD(P)_OxRdtase_dom_sf"/>
</dbReference>
<feature type="domain" description="NADP-dependent oxidoreductase" evidence="2">
    <location>
        <begin position="15"/>
        <end position="311"/>
    </location>
</feature>
<dbReference type="PANTHER" id="PTHR43364:SF4">
    <property type="entry name" value="NAD(P)-LINKED OXIDOREDUCTASE SUPERFAMILY PROTEIN"/>
    <property type="match status" value="1"/>
</dbReference>
<dbReference type="AlphaFoldDB" id="A0A1R4GIJ3"/>
<proteinExistence type="predicted"/>
<dbReference type="InterPro" id="IPR050523">
    <property type="entry name" value="AKR_Detox_Biosynth"/>
</dbReference>
<protein>
    <submittedName>
        <fullName evidence="3">Oxidoreductase</fullName>
    </submittedName>
</protein>
<evidence type="ECO:0000256" key="1">
    <source>
        <dbReference type="ARBA" id="ARBA00023002"/>
    </source>
</evidence>
<dbReference type="Proteomes" id="UP000195787">
    <property type="component" value="Unassembled WGS sequence"/>
</dbReference>
<organism evidence="3 4">
    <name type="scientific">Agrococcus casei LMG 22410</name>
    <dbReference type="NCBI Taxonomy" id="1255656"/>
    <lineage>
        <taxon>Bacteria</taxon>
        <taxon>Bacillati</taxon>
        <taxon>Actinomycetota</taxon>
        <taxon>Actinomycetes</taxon>
        <taxon>Micrococcales</taxon>
        <taxon>Microbacteriaceae</taxon>
        <taxon>Agrococcus</taxon>
    </lineage>
</organism>
<dbReference type="GeneID" id="303173975"/>
<evidence type="ECO:0000313" key="4">
    <source>
        <dbReference type="Proteomes" id="UP000195787"/>
    </source>
</evidence>
<evidence type="ECO:0000259" key="2">
    <source>
        <dbReference type="Pfam" id="PF00248"/>
    </source>
</evidence>
<dbReference type="Gene3D" id="3.20.20.100">
    <property type="entry name" value="NADP-dependent oxidoreductase domain"/>
    <property type="match status" value="1"/>
</dbReference>
<keyword evidence="4" id="KW-1185">Reference proteome</keyword>
<dbReference type="EMBL" id="FUHU01000045">
    <property type="protein sequence ID" value="SJM67924.1"/>
    <property type="molecule type" value="Genomic_DNA"/>
</dbReference>
<dbReference type="InterPro" id="IPR023210">
    <property type="entry name" value="NADP_OxRdtase_dom"/>
</dbReference>
<dbReference type="GO" id="GO:0005829">
    <property type="term" value="C:cytosol"/>
    <property type="evidence" value="ECO:0007669"/>
    <property type="project" value="TreeGrafter"/>
</dbReference>
<dbReference type="SUPFAM" id="SSF51430">
    <property type="entry name" value="NAD(P)-linked oxidoreductase"/>
    <property type="match status" value="1"/>
</dbReference>
<dbReference type="RefSeq" id="WP_086992827.1">
    <property type="nucleotide sequence ID" value="NZ_FUHU01000045.1"/>
</dbReference>
<dbReference type="Pfam" id="PF00248">
    <property type="entry name" value="Aldo_ket_red"/>
    <property type="match status" value="1"/>
</dbReference>
<name>A0A1R4GIJ3_9MICO</name>
<sequence>MSRTLGTSGIEVSAIGLGCNNFGRGGTVTEHQSGSTRVLHAAVDHGITLLDTAEMYGVPPTTSETHMGVALKGRRDSVVIATKWGNRDFPIPGQEGWGPMGAAPYIRKAVDASLTRLQTDWIDLYQLHTPDDETPIGETVQVLDELVQAGKIRAYGHSNFSAAQIAEADAAPAQSGFQTAQSEYSLLQRGVEQDVLPAAREAGLGFLPFFPLANGLLTGKYTRTERPADGRLTNLKPQMLESANWDALEQYAAAVRSWGVSMLDATFAWMLAQSPVVSVIAGATTPEQIAANAAAANTTLDAEQLDRISEIFAVRAG</sequence>
<dbReference type="OrthoDB" id="9768793at2"/>